<comment type="caution">
    <text evidence="2">The sequence shown here is derived from an EMBL/GenBank/DDBJ whole genome shotgun (WGS) entry which is preliminary data.</text>
</comment>
<dbReference type="Proteomes" id="UP000017984">
    <property type="component" value="Chromosome"/>
</dbReference>
<dbReference type="AlphaFoldDB" id="V6JPY9"/>
<dbReference type="RefSeq" id="WP_023553653.1">
    <property type="nucleotide sequence ID" value="NZ_CM002285.1"/>
</dbReference>
<organism evidence="2 3">
    <name type="scientific">Streptomyces roseochromogenus subsp. oscitans DS 12.976</name>
    <dbReference type="NCBI Taxonomy" id="1352936"/>
    <lineage>
        <taxon>Bacteria</taxon>
        <taxon>Bacillati</taxon>
        <taxon>Actinomycetota</taxon>
        <taxon>Actinomycetes</taxon>
        <taxon>Kitasatosporales</taxon>
        <taxon>Streptomycetaceae</taxon>
        <taxon>Streptomyces</taxon>
    </lineage>
</organism>
<keyword evidence="3" id="KW-1185">Reference proteome</keyword>
<reference evidence="2 3" key="1">
    <citation type="journal article" date="2014" name="Genome Announc.">
        <title>Draft Genome Sequence of Streptomyces roseochromogenes subsp. oscitans DS 12.976, Producer of the Aminocoumarin Antibiotic Clorobiocin.</title>
        <authorList>
            <person name="Ruckert C."/>
            <person name="Kalinowski J."/>
            <person name="Heide L."/>
            <person name="Apel A.K."/>
        </authorList>
    </citation>
    <scope>NUCLEOTIDE SEQUENCE [LARGE SCALE GENOMIC DNA]</scope>
    <source>
        <strain evidence="2 3">DS 12.976</strain>
    </source>
</reference>
<evidence type="ECO:0000313" key="3">
    <source>
        <dbReference type="Proteomes" id="UP000017984"/>
    </source>
</evidence>
<evidence type="ECO:0000313" key="2">
    <source>
        <dbReference type="EMBL" id="EST18924.1"/>
    </source>
</evidence>
<dbReference type="PATRIC" id="fig|1352936.5.peg.9178"/>
<feature type="region of interest" description="Disordered" evidence="1">
    <location>
        <begin position="50"/>
        <end position="93"/>
    </location>
</feature>
<accession>V6JPY9</accession>
<sequence>MEIDGETVLRPVHRRHRKTKHTRLLRATVHYDLDREGSLDVNECLHLPYDGIPPGLQPRNLHPGYRIRDRHPEPRQPAPRPRRTLLKRLLGLP</sequence>
<dbReference type="HOGENOM" id="CLU_2398423_0_0_11"/>
<proteinExistence type="predicted"/>
<protein>
    <submittedName>
        <fullName evidence="2">Uncharacterized protein</fullName>
    </submittedName>
</protein>
<gene>
    <name evidence="2" type="ORF">M878_44215</name>
</gene>
<evidence type="ECO:0000256" key="1">
    <source>
        <dbReference type="SAM" id="MobiDB-lite"/>
    </source>
</evidence>
<name>V6JPY9_STRRC</name>
<dbReference type="EMBL" id="AWQX01000386">
    <property type="protein sequence ID" value="EST18924.1"/>
    <property type="molecule type" value="Genomic_DNA"/>
</dbReference>